<feature type="transmembrane region" description="Helical" evidence="1">
    <location>
        <begin position="86"/>
        <end position="106"/>
    </location>
</feature>
<dbReference type="RefSeq" id="WP_340356330.1">
    <property type="nucleotide sequence ID" value="NZ_JBBKZU010000003.1"/>
</dbReference>
<evidence type="ECO:0000313" key="3">
    <source>
        <dbReference type="EMBL" id="MEJ8811012.1"/>
    </source>
</evidence>
<proteinExistence type="predicted"/>
<protein>
    <submittedName>
        <fullName evidence="3">SPW repeat protein</fullName>
    </submittedName>
</protein>
<accession>A0ABU8VBH4</accession>
<name>A0ABU8VBH4_9BURK</name>
<gene>
    <name evidence="3" type="ORF">WKW77_08020</name>
</gene>
<keyword evidence="1" id="KW-0472">Membrane</keyword>
<keyword evidence="1" id="KW-0812">Transmembrane</keyword>
<reference evidence="3 4" key="1">
    <citation type="submission" date="2024-03" db="EMBL/GenBank/DDBJ databases">
        <title>Novel species of the genus Variovorax.</title>
        <authorList>
            <person name="Liu Q."/>
            <person name="Xin Y.-H."/>
        </authorList>
    </citation>
    <scope>NUCLEOTIDE SEQUENCE [LARGE SCALE GENOMIC DNA]</scope>
    <source>
        <strain evidence="3 4">KACC 18899</strain>
    </source>
</reference>
<organism evidence="3 4">
    <name type="scientific">Variovorax ureilyticus</name>
    <dbReference type="NCBI Taxonomy" id="1836198"/>
    <lineage>
        <taxon>Bacteria</taxon>
        <taxon>Pseudomonadati</taxon>
        <taxon>Pseudomonadota</taxon>
        <taxon>Betaproteobacteria</taxon>
        <taxon>Burkholderiales</taxon>
        <taxon>Comamonadaceae</taxon>
        <taxon>Variovorax</taxon>
    </lineage>
</organism>
<feature type="transmembrane region" description="Helical" evidence="1">
    <location>
        <begin position="62"/>
        <end position="80"/>
    </location>
</feature>
<dbReference type="Proteomes" id="UP001365846">
    <property type="component" value="Unassembled WGS sequence"/>
</dbReference>
<feature type="domain" description="SPW repeat-containing integral membrane" evidence="2">
    <location>
        <begin position="7"/>
        <end position="102"/>
    </location>
</feature>
<feature type="transmembrane region" description="Helical" evidence="1">
    <location>
        <begin position="7"/>
        <end position="26"/>
    </location>
</feature>
<keyword evidence="4" id="KW-1185">Reference proteome</keyword>
<dbReference type="InterPro" id="IPR005530">
    <property type="entry name" value="SPW"/>
</dbReference>
<evidence type="ECO:0000313" key="4">
    <source>
        <dbReference type="Proteomes" id="UP001365846"/>
    </source>
</evidence>
<dbReference type="EMBL" id="JBBKZU010000003">
    <property type="protein sequence ID" value="MEJ8811012.1"/>
    <property type="molecule type" value="Genomic_DNA"/>
</dbReference>
<evidence type="ECO:0000259" key="2">
    <source>
        <dbReference type="Pfam" id="PF03779"/>
    </source>
</evidence>
<dbReference type="Pfam" id="PF03779">
    <property type="entry name" value="SPW"/>
    <property type="match status" value="1"/>
</dbReference>
<comment type="caution">
    <text evidence="3">The sequence shown here is derived from an EMBL/GenBank/DDBJ whole genome shotgun (WGS) entry which is preliminary data.</text>
</comment>
<feature type="transmembrane region" description="Helical" evidence="1">
    <location>
        <begin position="38"/>
        <end position="55"/>
    </location>
</feature>
<keyword evidence="1" id="KW-1133">Transmembrane helix</keyword>
<evidence type="ECO:0000256" key="1">
    <source>
        <dbReference type="SAM" id="Phobius"/>
    </source>
</evidence>
<sequence>MKQLKHWQDVVNALLGVWLAISPWLVSYQEIPSPTANAVLVGVALVAAALGAMIVPRAWEEWTECALGAWLVISPWVIGFGMHRQAMLTAVITGAVIVALALWTLVTDKEYSGWLHRPAH</sequence>